<dbReference type="Proteomes" id="UP001419268">
    <property type="component" value="Unassembled WGS sequence"/>
</dbReference>
<evidence type="ECO:0000313" key="1">
    <source>
        <dbReference type="EMBL" id="KAK9118863.1"/>
    </source>
</evidence>
<evidence type="ECO:0000313" key="2">
    <source>
        <dbReference type="Proteomes" id="UP001419268"/>
    </source>
</evidence>
<sequence>MEELQLARLKKKKAIPKFRIKGWSGSCFSLSNGEFDQEIKKMMQRHGSEKEQR</sequence>
<gene>
    <name evidence="1" type="ORF">Scep_016956</name>
</gene>
<reference evidence="1 2" key="1">
    <citation type="submission" date="2024-01" db="EMBL/GenBank/DDBJ databases">
        <title>Genome assemblies of Stephania.</title>
        <authorList>
            <person name="Yang L."/>
        </authorList>
    </citation>
    <scope>NUCLEOTIDE SEQUENCE [LARGE SCALE GENOMIC DNA]</scope>
    <source>
        <strain evidence="1">JXDWG</strain>
        <tissue evidence="1">Leaf</tissue>
    </source>
</reference>
<organism evidence="1 2">
    <name type="scientific">Stephania cephalantha</name>
    <dbReference type="NCBI Taxonomy" id="152367"/>
    <lineage>
        <taxon>Eukaryota</taxon>
        <taxon>Viridiplantae</taxon>
        <taxon>Streptophyta</taxon>
        <taxon>Embryophyta</taxon>
        <taxon>Tracheophyta</taxon>
        <taxon>Spermatophyta</taxon>
        <taxon>Magnoliopsida</taxon>
        <taxon>Ranunculales</taxon>
        <taxon>Menispermaceae</taxon>
        <taxon>Menispermoideae</taxon>
        <taxon>Cissampelideae</taxon>
        <taxon>Stephania</taxon>
    </lineage>
</organism>
<proteinExistence type="predicted"/>
<keyword evidence="2" id="KW-1185">Reference proteome</keyword>
<name>A0AAP0IQ00_9MAGN</name>
<accession>A0AAP0IQ00</accession>
<comment type="caution">
    <text evidence="1">The sequence shown here is derived from an EMBL/GenBank/DDBJ whole genome shotgun (WGS) entry which is preliminary data.</text>
</comment>
<dbReference type="EMBL" id="JBBNAG010000007">
    <property type="protein sequence ID" value="KAK9118863.1"/>
    <property type="molecule type" value="Genomic_DNA"/>
</dbReference>
<dbReference type="AlphaFoldDB" id="A0AAP0IQ00"/>
<protein>
    <submittedName>
        <fullName evidence="1">Uncharacterized protein</fullName>
    </submittedName>
</protein>